<gene>
    <name evidence="1" type="ORF">OCBIM_22022377mg</name>
</gene>
<evidence type="ECO:0000313" key="1">
    <source>
        <dbReference type="EMBL" id="KOF62669.1"/>
    </source>
</evidence>
<dbReference type="EMBL" id="KQ432707">
    <property type="protein sequence ID" value="KOF62669.1"/>
    <property type="molecule type" value="Genomic_DNA"/>
</dbReference>
<accession>A0A0L8FGB3</accession>
<dbReference type="AlphaFoldDB" id="A0A0L8FGB3"/>
<proteinExistence type="predicted"/>
<name>A0A0L8FGB3_OCTBM</name>
<organism evidence="1">
    <name type="scientific">Octopus bimaculoides</name>
    <name type="common">California two-spotted octopus</name>
    <dbReference type="NCBI Taxonomy" id="37653"/>
    <lineage>
        <taxon>Eukaryota</taxon>
        <taxon>Metazoa</taxon>
        <taxon>Spiralia</taxon>
        <taxon>Lophotrochozoa</taxon>
        <taxon>Mollusca</taxon>
        <taxon>Cephalopoda</taxon>
        <taxon>Coleoidea</taxon>
        <taxon>Octopodiformes</taxon>
        <taxon>Octopoda</taxon>
        <taxon>Incirrata</taxon>
        <taxon>Octopodidae</taxon>
        <taxon>Octopus</taxon>
    </lineage>
</organism>
<reference evidence="1" key="1">
    <citation type="submission" date="2015-07" db="EMBL/GenBank/DDBJ databases">
        <title>MeaNS - Measles Nucleotide Surveillance Program.</title>
        <authorList>
            <person name="Tran T."/>
            <person name="Druce J."/>
        </authorList>
    </citation>
    <scope>NUCLEOTIDE SEQUENCE</scope>
    <source>
        <strain evidence="1">UCB-OBI-ISO-001</strain>
        <tissue evidence="1">Gonad</tissue>
    </source>
</reference>
<protein>
    <submittedName>
        <fullName evidence="1">Uncharacterized protein</fullName>
    </submittedName>
</protein>
<sequence>MSGAGLKKRPSALTVTTETGNEVKWIREKLLQSAYEVNRKLFADDKCSSVKCTEDELDRYIQEPYSDPQ</sequence>